<keyword evidence="7 12" id="KW-0479">Metal-binding</keyword>
<keyword evidence="13" id="KW-1133">Transmembrane helix</keyword>
<feature type="domain" description="Plastocyanin-like" evidence="14">
    <location>
        <begin position="148"/>
        <end position="246"/>
    </location>
</feature>
<feature type="binding site" description="type 1 copper site" evidence="12">
    <location>
        <position position="222"/>
    </location>
    <ligand>
        <name>Cu cation</name>
        <dbReference type="ChEBI" id="CHEBI:23378"/>
        <label>1</label>
    </ligand>
</feature>
<evidence type="ECO:0000256" key="10">
    <source>
        <dbReference type="ARBA" id="ARBA00023008"/>
    </source>
</evidence>
<protein>
    <recommendedName>
        <fullName evidence="6">Copper-containing nitrite reductase</fullName>
        <ecNumber evidence="5">1.7.2.1</ecNumber>
    </recommendedName>
</protein>
<evidence type="ECO:0000259" key="14">
    <source>
        <dbReference type="Pfam" id="PF07732"/>
    </source>
</evidence>
<evidence type="ECO:0000256" key="2">
    <source>
        <dbReference type="ARBA" id="ARBA00001973"/>
    </source>
</evidence>
<feature type="binding site" description="type 1 copper site" evidence="12">
    <location>
        <position position="236"/>
    </location>
    <ligand>
        <name>Cu cation</name>
        <dbReference type="ChEBI" id="CHEBI:23378"/>
        <label>1</label>
    </ligand>
</feature>
<dbReference type="EMBL" id="MHSU01000036">
    <property type="protein sequence ID" value="OHA49166.1"/>
    <property type="molecule type" value="Genomic_DNA"/>
</dbReference>
<accession>A0A1G2PLI3</accession>
<evidence type="ECO:0000256" key="5">
    <source>
        <dbReference type="ARBA" id="ARBA00011882"/>
    </source>
</evidence>
<evidence type="ECO:0000256" key="4">
    <source>
        <dbReference type="ARBA" id="ARBA00011233"/>
    </source>
</evidence>
<dbReference type="InterPro" id="IPR001287">
    <property type="entry name" value="NO2-reductase_Cu"/>
</dbReference>
<comment type="subunit">
    <text evidence="4">Homotrimer.</text>
</comment>
<dbReference type="Gene3D" id="2.60.40.420">
    <property type="entry name" value="Cupredoxins - blue copper proteins"/>
    <property type="match status" value="2"/>
</dbReference>
<dbReference type="FunFam" id="2.60.40.420:FF:000093">
    <property type="entry name" value="Copper-containing nitrite reductase"/>
    <property type="match status" value="1"/>
</dbReference>
<comment type="cofactor">
    <cofactor evidence="1 12">
        <name>Cu(+)</name>
        <dbReference type="ChEBI" id="CHEBI:49552"/>
    </cofactor>
</comment>
<feature type="transmembrane region" description="Helical" evidence="13">
    <location>
        <begin position="48"/>
        <end position="67"/>
    </location>
</feature>
<reference evidence="15 16" key="1">
    <citation type="journal article" date="2016" name="Nat. Commun.">
        <title>Thousands of microbial genomes shed light on interconnected biogeochemical processes in an aquifer system.</title>
        <authorList>
            <person name="Anantharaman K."/>
            <person name="Brown C.T."/>
            <person name="Hug L.A."/>
            <person name="Sharon I."/>
            <person name="Castelle C.J."/>
            <person name="Probst A.J."/>
            <person name="Thomas B.C."/>
            <person name="Singh A."/>
            <person name="Wilkins M.J."/>
            <person name="Karaoz U."/>
            <person name="Brodie E.L."/>
            <person name="Williams K.H."/>
            <person name="Hubbard S.S."/>
            <person name="Banfield J.F."/>
        </authorList>
    </citation>
    <scope>NUCLEOTIDE SEQUENCE [LARGE SCALE GENOMIC DNA]</scope>
</reference>
<evidence type="ECO:0000313" key="16">
    <source>
        <dbReference type="Proteomes" id="UP000178646"/>
    </source>
</evidence>
<keyword evidence="13" id="KW-0812">Transmembrane</keyword>
<comment type="caution">
    <text evidence="15">The sequence shown here is derived from an EMBL/GenBank/DDBJ whole genome shotgun (WGS) entry which is preliminary data.</text>
</comment>
<comment type="cofactor">
    <cofactor evidence="2 12">
        <name>Cu(2+)</name>
        <dbReference type="ChEBI" id="CHEBI:29036"/>
    </cofactor>
</comment>
<gene>
    <name evidence="15" type="ORF">A2W59_00380</name>
</gene>
<dbReference type="EC" id="1.7.2.1" evidence="5"/>
<evidence type="ECO:0000256" key="8">
    <source>
        <dbReference type="ARBA" id="ARBA00022737"/>
    </source>
</evidence>
<feature type="binding site" description="type 1 copper site" evidence="12">
    <location>
        <position position="223"/>
    </location>
    <ligand>
        <name>Cu cation</name>
        <dbReference type="ChEBI" id="CHEBI:23378"/>
        <label>1</label>
    </ligand>
</feature>
<dbReference type="CDD" id="cd04208">
    <property type="entry name" value="CuRO_2_CuNIR"/>
    <property type="match status" value="1"/>
</dbReference>
<dbReference type="InterPro" id="IPR045087">
    <property type="entry name" value="Cu-oxidase_fam"/>
</dbReference>
<dbReference type="CDD" id="cd11020">
    <property type="entry name" value="CuRO_1_CuNIR"/>
    <property type="match status" value="1"/>
</dbReference>
<feature type="transmembrane region" description="Helical" evidence="13">
    <location>
        <begin position="12"/>
        <end position="36"/>
    </location>
</feature>
<sequence>MYEFLLMTKYVLFQSIGFFILAIAVVALLFIILYIISKKFNMARKIALPAIVLVLGIFLLFFSPQIFPKFLKYPFFLKTFGPADGPELPLKNIYTFFKNIKNFEKVDIAKDPADIPSSVVRNTPKEVNVEMEAKEVIGEMAPGIFFNYWTYNGQVPGPFIRARVGDKINLTLKNHPSSLHPHSIDLHAVNGPGGGATVTMVEPGQSKTFSFKALNPGLYVYHCAHPNVAVHMAHGMYGLILIEPEEGLPEVDEEFYVMQGEFYSAGNLGKKGLQVFDAKKMIDGRPEYIVFNGKTQALNGKMEVTVGEKIRLYVGNGGVNLVSSFHVIGEIFDNVYPEAAIGSEPHHNVQTTMIPAGGAGIVEFKVDVPGKYILVDHALARLDRGAWGVMTAEGPENKEIFDGVPDTSDNSGH</sequence>
<evidence type="ECO:0000256" key="3">
    <source>
        <dbReference type="ARBA" id="ARBA00010609"/>
    </source>
</evidence>
<dbReference type="InterPro" id="IPR011707">
    <property type="entry name" value="Cu-oxidase-like_N"/>
</dbReference>
<evidence type="ECO:0000256" key="11">
    <source>
        <dbReference type="ARBA" id="ARBA00049340"/>
    </source>
</evidence>
<evidence type="ECO:0000256" key="1">
    <source>
        <dbReference type="ARBA" id="ARBA00001960"/>
    </source>
</evidence>
<evidence type="ECO:0000313" key="15">
    <source>
        <dbReference type="EMBL" id="OHA49166.1"/>
    </source>
</evidence>
<dbReference type="NCBIfam" id="TIGR02376">
    <property type="entry name" value="Cu_nitrite_red"/>
    <property type="match status" value="1"/>
</dbReference>
<dbReference type="PANTHER" id="PTHR11709">
    <property type="entry name" value="MULTI-COPPER OXIDASE"/>
    <property type="match status" value="1"/>
</dbReference>
<evidence type="ECO:0000256" key="7">
    <source>
        <dbReference type="ARBA" id="ARBA00022723"/>
    </source>
</evidence>
<feature type="binding site" description="type 1 copper site" evidence="12">
    <location>
        <position position="377"/>
    </location>
    <ligand>
        <name>Cu cation</name>
        <dbReference type="ChEBI" id="CHEBI:23378"/>
        <label>1</label>
    </ligand>
</feature>
<feature type="binding site" description="type 1 copper site" evidence="12">
    <location>
        <position position="187"/>
    </location>
    <ligand>
        <name>Cu cation</name>
        <dbReference type="ChEBI" id="CHEBI:23378"/>
        <label>1</label>
    </ligand>
</feature>
<feature type="binding site" description="type 1 copper site" evidence="12">
    <location>
        <position position="231"/>
    </location>
    <ligand>
        <name>Cu cation</name>
        <dbReference type="ChEBI" id="CHEBI:23378"/>
        <label>1</label>
    </ligand>
</feature>
<evidence type="ECO:0000256" key="12">
    <source>
        <dbReference type="PIRSR" id="PIRSR601287-1"/>
    </source>
</evidence>
<dbReference type="PANTHER" id="PTHR11709:SF394">
    <property type="entry name" value="FI03373P-RELATED"/>
    <property type="match status" value="1"/>
</dbReference>
<feature type="binding site" description="type 1 copper site" evidence="12">
    <location>
        <position position="182"/>
    </location>
    <ligand>
        <name>Cu cation</name>
        <dbReference type="ChEBI" id="CHEBI:23378"/>
        <label>1</label>
    </ligand>
</feature>
<dbReference type="AlphaFoldDB" id="A0A1G2PLI3"/>
<comment type="similarity">
    <text evidence="3">Belongs to the multicopper oxidase family.</text>
</comment>
<evidence type="ECO:0000256" key="13">
    <source>
        <dbReference type="SAM" id="Phobius"/>
    </source>
</evidence>
<dbReference type="GO" id="GO:0050421">
    <property type="term" value="F:nitrite reductase (NO-forming) activity"/>
    <property type="evidence" value="ECO:0007669"/>
    <property type="project" value="UniProtKB-EC"/>
</dbReference>
<keyword evidence="10 12" id="KW-0186">Copper</keyword>
<name>A0A1G2PLI3_9BACT</name>
<organism evidence="15 16">
    <name type="scientific">Candidatus Terrybacteria bacterium RIFCSPHIGHO2_02_41_19</name>
    <dbReference type="NCBI Taxonomy" id="1802364"/>
    <lineage>
        <taxon>Bacteria</taxon>
        <taxon>Candidatus Terryibacteriota</taxon>
    </lineage>
</organism>
<dbReference type="InterPro" id="IPR008972">
    <property type="entry name" value="Cupredoxin"/>
</dbReference>
<dbReference type="PRINTS" id="PR00695">
    <property type="entry name" value="CUNO2RDTASE"/>
</dbReference>
<keyword evidence="9" id="KW-0560">Oxidoreductase</keyword>
<proteinExistence type="inferred from homology"/>
<comment type="catalytic activity">
    <reaction evidence="11">
        <text>nitric oxide + Fe(III)-[cytochrome c] + H2O = Fe(II)-[cytochrome c] + nitrite + 2 H(+)</text>
        <dbReference type="Rhea" id="RHEA:15233"/>
        <dbReference type="Rhea" id="RHEA-COMP:10350"/>
        <dbReference type="Rhea" id="RHEA-COMP:14399"/>
        <dbReference type="ChEBI" id="CHEBI:15377"/>
        <dbReference type="ChEBI" id="CHEBI:15378"/>
        <dbReference type="ChEBI" id="CHEBI:16301"/>
        <dbReference type="ChEBI" id="CHEBI:16480"/>
        <dbReference type="ChEBI" id="CHEBI:29033"/>
        <dbReference type="ChEBI" id="CHEBI:29034"/>
        <dbReference type="EC" id="1.7.2.1"/>
    </reaction>
</comment>
<keyword evidence="8" id="KW-0677">Repeat</keyword>
<evidence type="ECO:0000256" key="6">
    <source>
        <dbReference type="ARBA" id="ARBA00017290"/>
    </source>
</evidence>
<evidence type="ECO:0000256" key="9">
    <source>
        <dbReference type="ARBA" id="ARBA00023002"/>
    </source>
</evidence>
<dbReference type="SUPFAM" id="SSF49503">
    <property type="entry name" value="Cupredoxins"/>
    <property type="match status" value="2"/>
</dbReference>
<dbReference type="Pfam" id="PF07732">
    <property type="entry name" value="Cu-oxidase_3"/>
    <property type="match status" value="1"/>
</dbReference>
<dbReference type="Proteomes" id="UP000178646">
    <property type="component" value="Unassembled WGS sequence"/>
</dbReference>
<dbReference type="GO" id="GO:0005507">
    <property type="term" value="F:copper ion binding"/>
    <property type="evidence" value="ECO:0007669"/>
    <property type="project" value="InterPro"/>
</dbReference>
<keyword evidence="13" id="KW-0472">Membrane</keyword>